<keyword evidence="3" id="KW-1133">Transmembrane helix</keyword>
<feature type="transmembrane region" description="Helical" evidence="3">
    <location>
        <begin position="244"/>
        <end position="263"/>
    </location>
</feature>
<dbReference type="Gene3D" id="1.20.120.1760">
    <property type="match status" value="1"/>
</dbReference>
<dbReference type="GO" id="GO:0016780">
    <property type="term" value="F:phosphotransferase activity, for other substituted phosphate groups"/>
    <property type="evidence" value="ECO:0007669"/>
    <property type="project" value="InterPro"/>
</dbReference>
<comment type="similarity">
    <text evidence="2">Belongs to the CDP-alcohol phosphatidyltransferase class-I family.</text>
</comment>
<proteinExistence type="inferred from homology"/>
<feature type="transmembrane region" description="Helical" evidence="3">
    <location>
        <begin position="128"/>
        <end position="150"/>
    </location>
</feature>
<dbReference type="EMBL" id="LGKN01000003">
    <property type="protein sequence ID" value="KPL89130.1"/>
    <property type="molecule type" value="Genomic_DNA"/>
</dbReference>
<dbReference type="Proteomes" id="UP000050502">
    <property type="component" value="Unassembled WGS sequence"/>
</dbReference>
<evidence type="ECO:0000256" key="2">
    <source>
        <dbReference type="RuleBase" id="RU003750"/>
    </source>
</evidence>
<evidence type="ECO:0000313" key="4">
    <source>
        <dbReference type="EMBL" id="KPL89130.1"/>
    </source>
</evidence>
<accession>A0A0N8GSF2</accession>
<dbReference type="GO" id="GO:0016020">
    <property type="term" value="C:membrane"/>
    <property type="evidence" value="ECO:0007669"/>
    <property type="project" value="InterPro"/>
</dbReference>
<gene>
    <name evidence="4" type="ORF">SE16_00990</name>
</gene>
<organism evidence="4 5">
    <name type="scientific">Ardenticatena maritima</name>
    <dbReference type="NCBI Taxonomy" id="872965"/>
    <lineage>
        <taxon>Bacteria</taxon>
        <taxon>Bacillati</taxon>
        <taxon>Chloroflexota</taxon>
        <taxon>Ardenticatenia</taxon>
        <taxon>Ardenticatenales</taxon>
        <taxon>Ardenticatenaceae</taxon>
        <taxon>Ardenticatena</taxon>
    </lineage>
</organism>
<evidence type="ECO:0000256" key="3">
    <source>
        <dbReference type="SAM" id="Phobius"/>
    </source>
</evidence>
<evidence type="ECO:0000256" key="1">
    <source>
        <dbReference type="ARBA" id="ARBA00022679"/>
    </source>
</evidence>
<name>A0A0N8GSF2_9CHLR</name>
<dbReference type="InterPro" id="IPR000462">
    <property type="entry name" value="CDP-OH_P_trans"/>
</dbReference>
<feature type="transmembrane region" description="Helical" evidence="3">
    <location>
        <begin position="217"/>
        <end position="238"/>
    </location>
</feature>
<evidence type="ECO:0000313" key="5">
    <source>
        <dbReference type="Proteomes" id="UP000050502"/>
    </source>
</evidence>
<dbReference type="Pfam" id="PF01066">
    <property type="entry name" value="CDP-OH_P_transf"/>
    <property type="match status" value="1"/>
</dbReference>
<sequence>MNRQPIATKLPPEYAFYDLSGFGGRITHAAVARLAQSPIQPLHLTGGFLAAGIGAALALLRNTPRLDRVAALLLLVKHLLDGMDGALARIRQRPSRLGRYADSVADFVVNAALFAAVAYRRGNRPRDWLAAAAGLVSMLLQCSLYNYYYVLYRHTLPGERTSLPDERHARPYPWDPPRATRLFQRAYLLIYGWQDRLVARLDRLATGRTFTLPPRRFMTALSALGLGSQLALFALLAWRRRVARAPFVFGVVLNAYALLLLAWRRRLLHQATHSEEIRS</sequence>
<dbReference type="InterPro" id="IPR043130">
    <property type="entry name" value="CDP-OH_PTrfase_TM_dom"/>
</dbReference>
<reference evidence="4 5" key="1">
    <citation type="submission" date="2015-07" db="EMBL/GenBank/DDBJ databases">
        <title>Whole genome sequence of Ardenticatena maritima DSM 23922.</title>
        <authorList>
            <person name="Hemp J."/>
            <person name="Ward L.M."/>
            <person name="Pace L.A."/>
            <person name="Fischer W.W."/>
        </authorList>
    </citation>
    <scope>NUCLEOTIDE SEQUENCE [LARGE SCALE GENOMIC DNA]</scope>
    <source>
        <strain evidence="4 5">110S</strain>
    </source>
</reference>
<dbReference type="AlphaFoldDB" id="A0A0N8GSF2"/>
<dbReference type="GO" id="GO:0008654">
    <property type="term" value="P:phospholipid biosynthetic process"/>
    <property type="evidence" value="ECO:0007669"/>
    <property type="project" value="InterPro"/>
</dbReference>
<dbReference type="PROSITE" id="PS00379">
    <property type="entry name" value="CDP_ALCOHOL_P_TRANSF"/>
    <property type="match status" value="1"/>
</dbReference>
<protein>
    <submittedName>
        <fullName evidence="4">CDP-alcohol phosphatidyltransferase</fullName>
    </submittedName>
</protein>
<keyword evidence="3" id="KW-0812">Transmembrane</keyword>
<keyword evidence="3" id="KW-0472">Membrane</keyword>
<dbReference type="InterPro" id="IPR048254">
    <property type="entry name" value="CDP_ALCOHOL_P_TRANSF_CS"/>
</dbReference>
<keyword evidence="1 2" id="KW-0808">Transferase</keyword>
<dbReference type="RefSeq" id="WP_060687090.1">
    <property type="nucleotide sequence ID" value="NZ_LGKN01000003.1"/>
</dbReference>
<comment type="caution">
    <text evidence="4">The sequence shown here is derived from an EMBL/GenBank/DDBJ whole genome shotgun (WGS) entry which is preliminary data.</text>
</comment>